<evidence type="ECO:0000313" key="2">
    <source>
        <dbReference type="EMBL" id="EDR26177.1"/>
    </source>
</evidence>
<keyword evidence="1" id="KW-0812">Transmembrane</keyword>
<sequence length="112" mass="13368">MVKIILVINLNDLLNYCGYLSSVYIHIQLHHTIVSLESVRCDVISPVYFQLIKSLSTLTYFFPFYFFFFSIFFFFLLFLCSLFLMSFLFLVSLFLSFIYLLAFLYFSPSFFP</sequence>
<reference evidence="3" key="1">
    <citation type="submission" date="2007-12" db="EMBL/GenBank/DDBJ databases">
        <title>Annotation of Entamoeba dispar SAW760.</title>
        <authorList>
            <person name="Lorenzi H."/>
            <person name="Inman J."/>
            <person name="Schobel S."/>
            <person name="Amedeo P."/>
            <person name="Caler E."/>
        </authorList>
    </citation>
    <scope>NUCLEOTIDE SEQUENCE [LARGE SCALE GENOMIC DNA]</scope>
    <source>
        <strain evidence="3">ATCC PRA-260 / SAW760</strain>
    </source>
</reference>
<dbReference type="Proteomes" id="UP000008076">
    <property type="component" value="Unassembled WGS sequence"/>
</dbReference>
<proteinExistence type="predicted"/>
<feature type="transmembrane region" description="Helical" evidence="1">
    <location>
        <begin position="87"/>
        <end position="106"/>
    </location>
</feature>
<dbReference type="EMBL" id="DS549278">
    <property type="protein sequence ID" value="EDR26177.1"/>
    <property type="molecule type" value="Genomic_DNA"/>
</dbReference>
<dbReference type="GeneID" id="5882577"/>
<dbReference type="KEGG" id="edi:EDI_342900"/>
<dbReference type="AlphaFoldDB" id="B0EH19"/>
<name>B0EH19_ENTDS</name>
<dbReference type="RefSeq" id="XP_001737533.1">
    <property type="nucleotide sequence ID" value="XM_001737481.1"/>
</dbReference>
<evidence type="ECO:0000313" key="3">
    <source>
        <dbReference type="Proteomes" id="UP000008076"/>
    </source>
</evidence>
<gene>
    <name evidence="2" type="ORF">EDI_342900</name>
</gene>
<accession>B0EH19</accession>
<feature type="transmembrane region" description="Helical" evidence="1">
    <location>
        <begin position="60"/>
        <end position="80"/>
    </location>
</feature>
<keyword evidence="3" id="KW-1185">Reference proteome</keyword>
<keyword evidence="1" id="KW-1133">Transmembrane helix</keyword>
<dbReference type="VEuPathDB" id="AmoebaDB:EDI_342900"/>
<evidence type="ECO:0000256" key="1">
    <source>
        <dbReference type="SAM" id="Phobius"/>
    </source>
</evidence>
<organism evidence="3">
    <name type="scientific">Entamoeba dispar (strain ATCC PRA-260 / SAW760)</name>
    <dbReference type="NCBI Taxonomy" id="370354"/>
    <lineage>
        <taxon>Eukaryota</taxon>
        <taxon>Amoebozoa</taxon>
        <taxon>Evosea</taxon>
        <taxon>Archamoebae</taxon>
        <taxon>Mastigamoebida</taxon>
        <taxon>Entamoebidae</taxon>
        <taxon>Entamoeba</taxon>
    </lineage>
</organism>
<keyword evidence="1" id="KW-0472">Membrane</keyword>
<protein>
    <submittedName>
        <fullName evidence="2">Uncharacterized protein</fullName>
    </submittedName>
</protein>